<feature type="region of interest" description="Disordered" evidence="6">
    <location>
        <begin position="133"/>
        <end position="192"/>
    </location>
</feature>
<comment type="domain">
    <text evidence="5">The PPC domain mediates interactions between AHL proteins.</text>
</comment>
<dbReference type="PANTHER" id="PTHR31500:SF57">
    <property type="entry name" value="AT-HOOK MOTIF NUCLEAR-LOCALIZED PROTEIN 10"/>
    <property type="match status" value="1"/>
</dbReference>
<keyword evidence="9" id="KW-1185">Reference proteome</keyword>
<dbReference type="PROSITE" id="PS51742">
    <property type="entry name" value="PPC"/>
    <property type="match status" value="1"/>
</dbReference>
<keyword evidence="3 5" id="KW-0804">Transcription</keyword>
<evidence type="ECO:0000256" key="1">
    <source>
        <dbReference type="ARBA" id="ARBA00023015"/>
    </source>
</evidence>
<evidence type="ECO:0000259" key="7">
    <source>
        <dbReference type="PROSITE" id="PS51742"/>
    </source>
</evidence>
<gene>
    <name evidence="8" type="ORF">P3X46_021666</name>
</gene>
<comment type="caution">
    <text evidence="8">The sequence shown here is derived from an EMBL/GenBank/DDBJ whole genome shotgun (WGS) entry which is preliminary data.</text>
</comment>
<evidence type="ECO:0000256" key="5">
    <source>
        <dbReference type="RuleBase" id="RU367031"/>
    </source>
</evidence>
<dbReference type="Pfam" id="PF03479">
    <property type="entry name" value="PCC"/>
    <property type="match status" value="1"/>
</dbReference>
<dbReference type="InterPro" id="IPR005175">
    <property type="entry name" value="PPC_dom"/>
</dbReference>
<dbReference type="SUPFAM" id="SSF117856">
    <property type="entry name" value="AF0104/ALDC/Ptd012-like"/>
    <property type="match status" value="1"/>
</dbReference>
<dbReference type="PANTHER" id="PTHR31500">
    <property type="entry name" value="AT-HOOK MOTIF NUCLEAR-LOCALIZED PROTEIN 9"/>
    <property type="match status" value="1"/>
</dbReference>
<keyword evidence="2 5" id="KW-0238">DNA-binding</keyword>
<evidence type="ECO:0000256" key="6">
    <source>
        <dbReference type="SAM" id="MobiDB-lite"/>
    </source>
</evidence>
<feature type="domain" description="PPC" evidence="7">
    <location>
        <begin position="191"/>
        <end position="322"/>
    </location>
</feature>
<proteinExistence type="predicted"/>
<keyword evidence="1 5" id="KW-0805">Transcription regulation</keyword>
<evidence type="ECO:0000256" key="2">
    <source>
        <dbReference type="ARBA" id="ARBA00023125"/>
    </source>
</evidence>
<sequence length="322" mass="32568">MSGSETELEMGLMTNTTGEPLGVGLLKSPGTTQQAPLNVLLPFSDDGAAADKPVTTAISTANQAPSNEGGGGVEGSTSGAAVSPHGIIANMNMKNKGSVSGTLEKKKRGRKRKYGPGGTLELALVAASQSVNQTTVGVSPSSPHPPPPAGAAAVTSPHAAAESISPTGSKKARVRPCASKKKQQHEGLGSARAGFRTHVINVKAGEDVTSKIMSFSLRGQRDICIMSANGTLSSVTLRELAISGGTTTYEGLFQILSLSGVFLPSENGDKRSRTGGLSVSLSGPDGRVLGGGVAGLLTAASPVQVLVASFKSDGRKEPSARL</sequence>
<feature type="compositionally biased region" description="Basic residues" evidence="6">
    <location>
        <begin position="105"/>
        <end position="114"/>
    </location>
</feature>
<accession>A0ABQ9LIA5</accession>
<name>A0ABQ9LIA5_HEVBR</name>
<comment type="subcellular location">
    <subcellularLocation>
        <location evidence="5">Nucleus</location>
    </subcellularLocation>
</comment>
<reference evidence="8 9" key="1">
    <citation type="journal article" date="2023" name="Plant Biotechnol. J.">
        <title>Chromosome-level wild Hevea brasiliensis genome provides new tools for genomic-assisted breeding and valuable loci to elevate rubber yield.</title>
        <authorList>
            <person name="Cheng H."/>
            <person name="Song X."/>
            <person name="Hu Y."/>
            <person name="Wu T."/>
            <person name="Yang Q."/>
            <person name="An Z."/>
            <person name="Feng S."/>
            <person name="Deng Z."/>
            <person name="Wu W."/>
            <person name="Zeng X."/>
            <person name="Tu M."/>
            <person name="Wang X."/>
            <person name="Huang H."/>
        </authorList>
    </citation>
    <scope>NUCLEOTIDE SEQUENCE [LARGE SCALE GENOMIC DNA]</scope>
    <source>
        <strain evidence="8">MT/VB/25A 57/8</strain>
    </source>
</reference>
<dbReference type="EMBL" id="JARPOI010000012">
    <property type="protein sequence ID" value="KAJ9166977.1"/>
    <property type="molecule type" value="Genomic_DNA"/>
</dbReference>
<protein>
    <recommendedName>
        <fullName evidence="5">AT-hook motif nuclear-localized protein</fullName>
    </recommendedName>
</protein>
<organism evidence="8 9">
    <name type="scientific">Hevea brasiliensis</name>
    <name type="common">Para rubber tree</name>
    <name type="synonym">Siphonia brasiliensis</name>
    <dbReference type="NCBI Taxonomy" id="3981"/>
    <lineage>
        <taxon>Eukaryota</taxon>
        <taxon>Viridiplantae</taxon>
        <taxon>Streptophyta</taxon>
        <taxon>Embryophyta</taxon>
        <taxon>Tracheophyta</taxon>
        <taxon>Spermatophyta</taxon>
        <taxon>Magnoliopsida</taxon>
        <taxon>eudicotyledons</taxon>
        <taxon>Gunneridae</taxon>
        <taxon>Pentapetalae</taxon>
        <taxon>rosids</taxon>
        <taxon>fabids</taxon>
        <taxon>Malpighiales</taxon>
        <taxon>Euphorbiaceae</taxon>
        <taxon>Crotonoideae</taxon>
        <taxon>Micrandreae</taxon>
        <taxon>Hevea</taxon>
    </lineage>
</organism>
<dbReference type="CDD" id="cd11378">
    <property type="entry name" value="DUF296"/>
    <property type="match status" value="1"/>
</dbReference>
<evidence type="ECO:0000313" key="8">
    <source>
        <dbReference type="EMBL" id="KAJ9166977.1"/>
    </source>
</evidence>
<dbReference type="Proteomes" id="UP001174677">
    <property type="component" value="Chromosome 12"/>
</dbReference>
<evidence type="ECO:0000256" key="4">
    <source>
        <dbReference type="ARBA" id="ARBA00023242"/>
    </source>
</evidence>
<feature type="compositionally biased region" description="Basic residues" evidence="6">
    <location>
        <begin position="170"/>
        <end position="183"/>
    </location>
</feature>
<evidence type="ECO:0000256" key="3">
    <source>
        <dbReference type="ARBA" id="ARBA00023163"/>
    </source>
</evidence>
<dbReference type="Gene3D" id="3.30.1330.80">
    <property type="entry name" value="Hypothetical protein, similar to alpha- acetolactate decarboxylase, domain 2"/>
    <property type="match status" value="1"/>
</dbReference>
<comment type="function">
    <text evidence="5">Transcription factor that specifically binds AT-rich DNA sequences related to the nuclear matrix attachment regions (MARs).</text>
</comment>
<keyword evidence="4 5" id="KW-0539">Nucleus</keyword>
<feature type="region of interest" description="Disordered" evidence="6">
    <location>
        <begin position="61"/>
        <end position="117"/>
    </location>
</feature>
<dbReference type="InterPro" id="IPR039605">
    <property type="entry name" value="AHL"/>
</dbReference>
<feature type="compositionally biased region" description="Polar residues" evidence="6">
    <location>
        <begin position="92"/>
        <end position="101"/>
    </location>
</feature>
<evidence type="ECO:0000313" key="9">
    <source>
        <dbReference type="Proteomes" id="UP001174677"/>
    </source>
</evidence>